<sequence length="55" mass="6666">MYDEKILFLEDKLHKGKINCNTLSNYEIAKILKLMWNPYEKPLNKTDFNKNKDNF</sequence>
<dbReference type="Proteomes" id="UP000253689">
    <property type="component" value="Chromosome"/>
</dbReference>
<keyword evidence="2" id="KW-1185">Reference proteome</keyword>
<dbReference type="RefSeq" id="WP_186823399.1">
    <property type="nucleotide sequence ID" value="NZ_CP031088.1"/>
</dbReference>
<protein>
    <submittedName>
        <fullName evidence="1">Uncharacterized protein</fullName>
    </submittedName>
</protein>
<gene>
    <name evidence="1" type="ORF">SDAV_002236</name>
</gene>
<name>A0A345DSH8_9MOLU</name>
<evidence type="ECO:0000313" key="1">
    <source>
        <dbReference type="EMBL" id="AXF97169.1"/>
    </source>
</evidence>
<dbReference type="AlphaFoldDB" id="A0A345DSH8"/>
<dbReference type="EMBL" id="CP031088">
    <property type="protein sequence ID" value="AXF97169.1"/>
    <property type="molecule type" value="Genomic_DNA"/>
</dbReference>
<organism evidence="1 2">
    <name type="scientific">Spiroplasma phoeniceum P40</name>
    <dbReference type="NCBI Taxonomy" id="1276259"/>
    <lineage>
        <taxon>Bacteria</taxon>
        <taxon>Bacillati</taxon>
        <taxon>Mycoplasmatota</taxon>
        <taxon>Mollicutes</taxon>
        <taxon>Entomoplasmatales</taxon>
        <taxon>Spiroplasmataceae</taxon>
        <taxon>Spiroplasma</taxon>
    </lineage>
</organism>
<dbReference type="KEGG" id="sphh:SDAV_002236"/>
<proteinExistence type="predicted"/>
<reference evidence="2" key="1">
    <citation type="submission" date="2018-07" db="EMBL/GenBank/DDBJ databases">
        <title>Complete Genome Sequence of Spiroplasma phoeniceum.</title>
        <authorList>
            <person name="Davis R.E."/>
            <person name="Shao J.Y."/>
            <person name="Zhao Y."/>
            <person name="Silver A."/>
            <person name="Stump z."/>
            <person name="Gasparich G."/>
        </authorList>
    </citation>
    <scope>NUCLEOTIDE SEQUENCE [LARGE SCALE GENOMIC DNA]</scope>
    <source>
        <strain evidence="2">P40</strain>
    </source>
</reference>
<evidence type="ECO:0000313" key="2">
    <source>
        <dbReference type="Proteomes" id="UP000253689"/>
    </source>
</evidence>
<accession>A0A345DSH8</accession>